<dbReference type="EMBL" id="AKWF02000065">
    <property type="protein sequence ID" value="EMO62992.1"/>
    <property type="molecule type" value="Genomic_DNA"/>
</dbReference>
<gene>
    <name evidence="1" type="ORF">LEP1GSC133_4068</name>
</gene>
<dbReference type="AlphaFoldDB" id="M6VZR4"/>
<evidence type="ECO:0000313" key="2">
    <source>
        <dbReference type="Proteomes" id="UP000012159"/>
    </source>
</evidence>
<sequence length="274" mass="30507">MTDFSKYVPQKTIVMEIEKQVLSELNPVPDKKNPNQKPETKTTALVNLLSPSYESNLLIVPPSTKLILTLSAYCLKSSGAGPQKDEPYRVIRVEEGNEIRKLLNSMWGQCRQRSEVQSLAWNITNRVPQSALPSSQKDMLGLSGLLQTVKDVPVIGFGVKIISTPISLTKNVVVYTIDNFAAIESEILNRSSKYELPRKPEPSRHGPFLIEVLGTNGFSGAVISVYNYTAEPAKFQSIDFQLIPERKDVQPLALELSRTLACHYKKLSPIAPVR</sequence>
<reference evidence="1 2" key="1">
    <citation type="submission" date="2013-01" db="EMBL/GenBank/DDBJ databases">
        <authorList>
            <person name="Harkins D.M."/>
            <person name="Durkin A.S."/>
            <person name="Brinkac L.M."/>
            <person name="Haft D.H."/>
            <person name="Selengut J.D."/>
            <person name="Sanka R."/>
            <person name="DePew J."/>
            <person name="Purushe J."/>
            <person name="Picardeau M."/>
            <person name="Werts C."/>
            <person name="Goarant C."/>
            <person name="Vinetz J.M."/>
            <person name="Sutton G.G."/>
            <person name="Nierman W.C."/>
            <person name="Fouts D.E."/>
        </authorList>
    </citation>
    <scope>NUCLEOTIDE SEQUENCE [LARGE SCALE GENOMIC DNA]</scope>
    <source>
        <strain evidence="1 2">200901868</strain>
    </source>
</reference>
<evidence type="ECO:0000313" key="1">
    <source>
        <dbReference type="EMBL" id="EMO62992.1"/>
    </source>
</evidence>
<name>M6VZR4_LEPBO</name>
<comment type="caution">
    <text evidence="1">The sequence shown here is derived from an EMBL/GenBank/DDBJ whole genome shotgun (WGS) entry which is preliminary data.</text>
</comment>
<dbReference type="Proteomes" id="UP000012159">
    <property type="component" value="Unassembled WGS sequence"/>
</dbReference>
<accession>M6VZR4</accession>
<organism evidence="1 2">
    <name type="scientific">Leptospira borgpetersenii serovar Pomona str. 200901868</name>
    <dbReference type="NCBI Taxonomy" id="1192866"/>
    <lineage>
        <taxon>Bacteria</taxon>
        <taxon>Pseudomonadati</taxon>
        <taxon>Spirochaetota</taxon>
        <taxon>Spirochaetia</taxon>
        <taxon>Leptospirales</taxon>
        <taxon>Leptospiraceae</taxon>
        <taxon>Leptospira</taxon>
    </lineage>
</organism>
<proteinExistence type="predicted"/>
<protein>
    <submittedName>
        <fullName evidence="1">Uncharacterized protein</fullName>
    </submittedName>
</protein>